<accession>A0A168FD76</accession>
<reference evidence="1 2" key="1">
    <citation type="submission" date="2016-01" db="EMBL/GenBank/DDBJ databases">
        <title>Complete genome sequence of a soil Actinobacterium, Isoptericola dokdonensis DS-3.</title>
        <authorList>
            <person name="Kwon S.-K."/>
            <person name="Kim J.F."/>
        </authorList>
    </citation>
    <scope>NUCLEOTIDE SEQUENCE [LARGE SCALE GENOMIC DNA]</scope>
    <source>
        <strain evidence="1 2">DS-3</strain>
    </source>
</reference>
<evidence type="ECO:0000313" key="1">
    <source>
        <dbReference type="EMBL" id="ANC31416.1"/>
    </source>
</evidence>
<dbReference type="EMBL" id="CP014209">
    <property type="protein sequence ID" value="ANC31416.1"/>
    <property type="molecule type" value="Genomic_DNA"/>
</dbReference>
<protein>
    <submittedName>
        <fullName evidence="1">Uncharacterized protein</fullName>
    </submittedName>
</protein>
<dbReference type="RefSeq" id="WP_068202716.1">
    <property type="nucleotide sequence ID" value="NZ_CP014209.1"/>
</dbReference>
<evidence type="ECO:0000313" key="2">
    <source>
        <dbReference type="Proteomes" id="UP000076794"/>
    </source>
</evidence>
<gene>
    <name evidence="1" type="ORF">I598_1868</name>
</gene>
<proteinExistence type="predicted"/>
<dbReference type="PATRIC" id="fig|1300344.3.peg.1877"/>
<sequence length="69" mass="7655">MSNPDTNRKMLAAVGDFAQSDEVREIFKRLNALQWQAEHDGSWDTGIGRQAEAVRGHLMMALEAAGVRV</sequence>
<dbReference type="KEGG" id="ido:I598_1868"/>
<dbReference type="Proteomes" id="UP000076794">
    <property type="component" value="Chromosome"/>
</dbReference>
<dbReference type="AlphaFoldDB" id="A0A168FD76"/>
<organism evidence="1 2">
    <name type="scientific">Isoptericola dokdonensis DS-3</name>
    <dbReference type="NCBI Taxonomy" id="1300344"/>
    <lineage>
        <taxon>Bacteria</taxon>
        <taxon>Bacillati</taxon>
        <taxon>Actinomycetota</taxon>
        <taxon>Actinomycetes</taxon>
        <taxon>Micrococcales</taxon>
        <taxon>Promicromonosporaceae</taxon>
        <taxon>Isoptericola</taxon>
    </lineage>
</organism>
<keyword evidence="2" id="KW-1185">Reference proteome</keyword>
<name>A0A168FD76_9MICO</name>